<dbReference type="GO" id="GO:0008270">
    <property type="term" value="F:zinc ion binding"/>
    <property type="evidence" value="ECO:0007669"/>
    <property type="project" value="UniProtKB-UniRule"/>
</dbReference>
<feature type="binding site" evidence="6">
    <location>
        <position position="99"/>
    </location>
    <ligand>
        <name>Zn(2+)</name>
        <dbReference type="ChEBI" id="CHEBI:29105"/>
    </ligand>
</feature>
<dbReference type="Gene3D" id="2.170.150.20">
    <property type="entry name" value="Peptide methionine sulfoxide reductase"/>
    <property type="match status" value="1"/>
</dbReference>
<evidence type="ECO:0000256" key="1">
    <source>
        <dbReference type="ARBA" id="ARBA00007174"/>
    </source>
</evidence>
<dbReference type="PROSITE" id="PS51257">
    <property type="entry name" value="PROKAR_LIPOPROTEIN"/>
    <property type="match status" value="1"/>
</dbReference>
<dbReference type="EC" id="1.8.4.12" evidence="6"/>
<sequence length="188" mass="21147">MAQTTKYHAKWLAALFLLGSIAACQSTASRTEASTADQAFSCQIKPENREDMPDKVIKTDEEWKSKLTPLQFEVTRNKGTERAFTGKYYNHKGKGIYTCACCGNELFTSNEKYDSGTGWPSFWKPVDNDKIEIKKDFSYGMTRVEVLCKRCGAHLGHVFEDGPEPTGLRYCINSVSLDFEAANAEKEK</sequence>
<reference evidence="9 10" key="1">
    <citation type="submission" date="2008-06" db="EMBL/GenBank/DDBJ databases">
        <title>Complete sequence of Chloroherpeton thalassium ATCC 35110.</title>
        <authorList>
            <consortium name="US DOE Joint Genome Institute"/>
            <person name="Lucas S."/>
            <person name="Copeland A."/>
            <person name="Lapidus A."/>
            <person name="Glavina del Rio T."/>
            <person name="Dalin E."/>
            <person name="Tice H."/>
            <person name="Bruce D."/>
            <person name="Goodwin L."/>
            <person name="Pitluck S."/>
            <person name="Schmutz J."/>
            <person name="Larimer F."/>
            <person name="Land M."/>
            <person name="Hauser L."/>
            <person name="Kyrpides N."/>
            <person name="Mikhailova N."/>
            <person name="Liu Z."/>
            <person name="Li T."/>
            <person name="Zhao F."/>
            <person name="Overmann J."/>
            <person name="Bryant D.A."/>
            <person name="Richardson P."/>
        </authorList>
    </citation>
    <scope>NUCLEOTIDE SEQUENCE [LARGE SCALE GENOMIC DNA]</scope>
    <source>
        <strain evidence="10">ATCC 35110 / GB-78</strain>
    </source>
</reference>
<evidence type="ECO:0000256" key="2">
    <source>
        <dbReference type="ARBA" id="ARBA00022723"/>
    </source>
</evidence>
<evidence type="ECO:0000256" key="4">
    <source>
        <dbReference type="ARBA" id="ARBA00023002"/>
    </source>
</evidence>
<dbReference type="InterPro" id="IPR002579">
    <property type="entry name" value="Met_Sox_Rdtase_MsrB_dom"/>
</dbReference>
<keyword evidence="7" id="KW-0732">Signal</keyword>
<dbReference type="PANTHER" id="PTHR10173">
    <property type="entry name" value="METHIONINE SULFOXIDE REDUCTASE"/>
    <property type="match status" value="1"/>
</dbReference>
<dbReference type="SUPFAM" id="SSF51316">
    <property type="entry name" value="Mss4-like"/>
    <property type="match status" value="1"/>
</dbReference>
<protein>
    <recommendedName>
        <fullName evidence="6">Peptide methionine sulfoxide reductase MsrB</fullName>
        <ecNumber evidence="6">1.8.4.12</ecNumber>
    </recommendedName>
    <alternativeName>
        <fullName evidence="6">Peptide-methionine (R)-S-oxide reductase</fullName>
    </alternativeName>
</protein>
<evidence type="ECO:0000259" key="8">
    <source>
        <dbReference type="PROSITE" id="PS51790"/>
    </source>
</evidence>
<dbReference type="FunFam" id="2.170.150.20:FF:000001">
    <property type="entry name" value="Peptide methionine sulfoxide reductase MsrB"/>
    <property type="match status" value="1"/>
</dbReference>
<feature type="active site" description="Nucleophile" evidence="6">
    <location>
        <position position="171"/>
    </location>
</feature>
<keyword evidence="10" id="KW-1185">Reference proteome</keyword>
<dbReference type="NCBIfam" id="TIGR00357">
    <property type="entry name" value="peptide-methionine (R)-S-oxide reductase MsrB"/>
    <property type="match status" value="1"/>
</dbReference>
<dbReference type="KEGG" id="cts:Ctha_0501"/>
<dbReference type="Proteomes" id="UP000001208">
    <property type="component" value="Chromosome"/>
</dbReference>
<dbReference type="InterPro" id="IPR028427">
    <property type="entry name" value="Met_Sox_Rdtase_MsrB"/>
</dbReference>
<name>B3QUR6_CHLT3</name>
<evidence type="ECO:0000313" key="10">
    <source>
        <dbReference type="Proteomes" id="UP000001208"/>
    </source>
</evidence>
<dbReference type="PROSITE" id="PS51790">
    <property type="entry name" value="MSRB"/>
    <property type="match status" value="1"/>
</dbReference>
<proteinExistence type="inferred from homology"/>
<comment type="cofactor">
    <cofactor evidence="6">
        <name>Zn(2+)</name>
        <dbReference type="ChEBI" id="CHEBI:29105"/>
    </cofactor>
    <text evidence="6">Binds 1 zinc ion per subunit. The zinc ion is important for the structural integrity of the protein.</text>
</comment>
<dbReference type="STRING" id="517418.Ctha_0501"/>
<dbReference type="GO" id="GO:0006979">
    <property type="term" value="P:response to oxidative stress"/>
    <property type="evidence" value="ECO:0007669"/>
    <property type="project" value="InterPro"/>
</dbReference>
<keyword evidence="3 6" id="KW-0862">Zinc</keyword>
<dbReference type="HAMAP" id="MF_01400">
    <property type="entry name" value="MsrB"/>
    <property type="match status" value="1"/>
</dbReference>
<dbReference type="PANTHER" id="PTHR10173:SF52">
    <property type="entry name" value="METHIONINE-R-SULFOXIDE REDUCTASE B1"/>
    <property type="match status" value="1"/>
</dbReference>
<gene>
    <name evidence="6" type="primary">msrB</name>
    <name evidence="9" type="ordered locus">Ctha_0501</name>
</gene>
<dbReference type="AlphaFoldDB" id="B3QUR6"/>
<feature type="chain" id="PRO_5002795781" description="Peptide methionine sulfoxide reductase MsrB" evidence="7">
    <location>
        <begin position="29"/>
        <end position="188"/>
    </location>
</feature>
<dbReference type="HOGENOM" id="CLU_031040_8_4_10"/>
<feature type="binding site" evidence="6">
    <location>
        <position position="102"/>
    </location>
    <ligand>
        <name>Zn(2+)</name>
        <dbReference type="ChEBI" id="CHEBI:29105"/>
    </ligand>
</feature>
<dbReference type="InterPro" id="IPR011057">
    <property type="entry name" value="Mss4-like_sf"/>
</dbReference>
<comment type="similarity">
    <text evidence="1 6">Belongs to the MsrB Met sulfoxide reductase family.</text>
</comment>
<evidence type="ECO:0000256" key="6">
    <source>
        <dbReference type="HAMAP-Rule" id="MF_01400"/>
    </source>
</evidence>
<dbReference type="GO" id="GO:0030091">
    <property type="term" value="P:protein repair"/>
    <property type="evidence" value="ECO:0007669"/>
    <property type="project" value="InterPro"/>
</dbReference>
<dbReference type="GO" id="GO:0005737">
    <property type="term" value="C:cytoplasm"/>
    <property type="evidence" value="ECO:0007669"/>
    <property type="project" value="TreeGrafter"/>
</dbReference>
<dbReference type="Pfam" id="PF01641">
    <property type="entry name" value="SelR"/>
    <property type="match status" value="1"/>
</dbReference>
<keyword evidence="4 6" id="KW-0560">Oxidoreductase</keyword>
<dbReference type="GO" id="GO:0033743">
    <property type="term" value="F:peptide-methionine (R)-S-oxide reductase activity"/>
    <property type="evidence" value="ECO:0007669"/>
    <property type="project" value="UniProtKB-UniRule"/>
</dbReference>
<evidence type="ECO:0000256" key="7">
    <source>
        <dbReference type="SAM" id="SignalP"/>
    </source>
</evidence>
<dbReference type="EMBL" id="CP001100">
    <property type="protein sequence ID" value="ACF12972.1"/>
    <property type="molecule type" value="Genomic_DNA"/>
</dbReference>
<comment type="catalytic activity">
    <reaction evidence="5 6">
        <text>L-methionyl-[protein] + [thioredoxin]-disulfide + H2O = L-methionyl-(R)-S-oxide-[protein] + [thioredoxin]-dithiol</text>
        <dbReference type="Rhea" id="RHEA:24164"/>
        <dbReference type="Rhea" id="RHEA-COMP:10698"/>
        <dbReference type="Rhea" id="RHEA-COMP:10700"/>
        <dbReference type="Rhea" id="RHEA-COMP:12313"/>
        <dbReference type="Rhea" id="RHEA-COMP:12314"/>
        <dbReference type="ChEBI" id="CHEBI:15377"/>
        <dbReference type="ChEBI" id="CHEBI:16044"/>
        <dbReference type="ChEBI" id="CHEBI:29950"/>
        <dbReference type="ChEBI" id="CHEBI:45764"/>
        <dbReference type="ChEBI" id="CHEBI:50058"/>
        <dbReference type="EC" id="1.8.4.12"/>
    </reaction>
</comment>
<keyword evidence="2 6" id="KW-0479">Metal-binding</keyword>
<feature type="signal peptide" evidence="7">
    <location>
        <begin position="1"/>
        <end position="28"/>
    </location>
</feature>
<organism evidence="9 10">
    <name type="scientific">Chloroherpeton thalassium (strain ATCC 35110 / GB-78)</name>
    <dbReference type="NCBI Taxonomy" id="517418"/>
    <lineage>
        <taxon>Bacteria</taxon>
        <taxon>Pseudomonadati</taxon>
        <taxon>Chlorobiota</taxon>
        <taxon>Chlorobiia</taxon>
        <taxon>Chlorobiales</taxon>
        <taxon>Chloroherpetonaceae</taxon>
        <taxon>Chloroherpeton</taxon>
    </lineage>
</organism>
<accession>B3QUR6</accession>
<feature type="binding site" evidence="6">
    <location>
        <position position="148"/>
    </location>
    <ligand>
        <name>Zn(2+)</name>
        <dbReference type="ChEBI" id="CHEBI:29105"/>
    </ligand>
</feature>
<evidence type="ECO:0000313" key="9">
    <source>
        <dbReference type="EMBL" id="ACF12972.1"/>
    </source>
</evidence>
<dbReference type="eggNOG" id="COG0229">
    <property type="taxonomic scope" value="Bacteria"/>
</dbReference>
<evidence type="ECO:0000256" key="5">
    <source>
        <dbReference type="ARBA" id="ARBA00048488"/>
    </source>
</evidence>
<feature type="binding site" evidence="6">
    <location>
        <position position="151"/>
    </location>
    <ligand>
        <name>Zn(2+)</name>
        <dbReference type="ChEBI" id="CHEBI:29105"/>
    </ligand>
</feature>
<evidence type="ECO:0000256" key="3">
    <source>
        <dbReference type="ARBA" id="ARBA00022833"/>
    </source>
</evidence>
<feature type="domain" description="MsrB" evidence="8">
    <location>
        <begin position="60"/>
        <end position="182"/>
    </location>
</feature>